<keyword evidence="2" id="KW-0413">Isomerase</keyword>
<dbReference type="GeneTree" id="ENSGT00940000156331"/>
<proteinExistence type="predicted"/>
<name>A0A4W6BJX4_LATCA</name>
<dbReference type="Ensembl" id="ENSLCAT00010000799.1">
    <property type="protein sequence ID" value="ENSLCAP00010000755.1"/>
    <property type="gene ID" value="ENSLCAG00010000423.1"/>
</dbReference>
<reference evidence="5" key="1">
    <citation type="submission" date="2015-09" db="EMBL/GenBank/DDBJ databases">
        <authorList>
            <person name="Sai Rama Sridatta P."/>
        </authorList>
    </citation>
    <scope>NUCLEOTIDE SEQUENCE [LARGE SCALE GENOMIC DNA]</scope>
</reference>
<evidence type="ECO:0000259" key="3">
    <source>
        <dbReference type="PROSITE" id="PS50059"/>
    </source>
</evidence>
<dbReference type="SUPFAM" id="SSF54534">
    <property type="entry name" value="FKBP-like"/>
    <property type="match status" value="1"/>
</dbReference>
<dbReference type="PANTHER" id="PTHR46046:SF3">
    <property type="entry name" value="PEPTIDYL-PROLYL CIS-TRANS ISOMERASE FKBP10"/>
    <property type="match status" value="1"/>
</dbReference>
<keyword evidence="1" id="KW-0677">Repeat</keyword>
<dbReference type="InterPro" id="IPR001179">
    <property type="entry name" value="PPIase_FKBP_dom"/>
</dbReference>
<dbReference type="Proteomes" id="UP000314980">
    <property type="component" value="Unassembled WGS sequence"/>
</dbReference>
<reference evidence="4" key="2">
    <citation type="submission" date="2025-08" db="UniProtKB">
        <authorList>
            <consortium name="Ensembl"/>
        </authorList>
    </citation>
    <scope>IDENTIFICATION</scope>
</reference>
<dbReference type="Gene3D" id="3.10.50.40">
    <property type="match status" value="1"/>
</dbReference>
<dbReference type="AlphaFoldDB" id="A0A4W6BJX4"/>
<reference evidence="4" key="3">
    <citation type="submission" date="2025-09" db="UniProtKB">
        <authorList>
            <consortium name="Ensembl"/>
        </authorList>
    </citation>
    <scope>IDENTIFICATION</scope>
</reference>
<keyword evidence="2" id="KW-0697">Rotamase</keyword>
<dbReference type="EC" id="5.2.1.8" evidence="2"/>
<protein>
    <recommendedName>
        <fullName evidence="2">peptidylprolyl isomerase</fullName>
        <ecNumber evidence="2">5.2.1.8</ecNumber>
    </recommendedName>
</protein>
<organism evidence="4 5">
    <name type="scientific">Lates calcarifer</name>
    <name type="common">Barramundi</name>
    <name type="synonym">Holocentrus calcarifer</name>
    <dbReference type="NCBI Taxonomy" id="8187"/>
    <lineage>
        <taxon>Eukaryota</taxon>
        <taxon>Metazoa</taxon>
        <taxon>Chordata</taxon>
        <taxon>Craniata</taxon>
        <taxon>Vertebrata</taxon>
        <taxon>Euteleostomi</taxon>
        <taxon>Actinopterygii</taxon>
        <taxon>Neopterygii</taxon>
        <taxon>Teleostei</taxon>
        <taxon>Neoteleostei</taxon>
        <taxon>Acanthomorphata</taxon>
        <taxon>Carangaria</taxon>
        <taxon>Carangaria incertae sedis</taxon>
        <taxon>Centropomidae</taxon>
        <taxon>Lates</taxon>
    </lineage>
</organism>
<keyword evidence="5" id="KW-1185">Reference proteome</keyword>
<accession>A0A4W6BJX4</accession>
<dbReference type="GO" id="GO:0003755">
    <property type="term" value="F:peptidyl-prolyl cis-trans isomerase activity"/>
    <property type="evidence" value="ECO:0007669"/>
    <property type="project" value="UniProtKB-KW"/>
</dbReference>
<evidence type="ECO:0000313" key="5">
    <source>
        <dbReference type="Proteomes" id="UP000314980"/>
    </source>
</evidence>
<comment type="catalytic activity">
    <reaction evidence="2">
        <text>[protein]-peptidylproline (omega=180) = [protein]-peptidylproline (omega=0)</text>
        <dbReference type="Rhea" id="RHEA:16237"/>
        <dbReference type="Rhea" id="RHEA-COMP:10747"/>
        <dbReference type="Rhea" id="RHEA-COMP:10748"/>
        <dbReference type="ChEBI" id="CHEBI:83833"/>
        <dbReference type="ChEBI" id="CHEBI:83834"/>
        <dbReference type="EC" id="5.2.1.8"/>
    </reaction>
</comment>
<dbReference type="InterPro" id="IPR051989">
    <property type="entry name" value="FKBP-like_isomerase"/>
</dbReference>
<evidence type="ECO:0000313" key="4">
    <source>
        <dbReference type="Ensembl" id="ENSLCAP00010000755.1"/>
    </source>
</evidence>
<feature type="domain" description="PPIase FKBP-type" evidence="3">
    <location>
        <begin position="83"/>
        <end position="138"/>
    </location>
</feature>
<dbReference type="PROSITE" id="PS50059">
    <property type="entry name" value="FKBP_PPIASE"/>
    <property type="match status" value="1"/>
</dbReference>
<dbReference type="InterPro" id="IPR046357">
    <property type="entry name" value="PPIase_dom_sf"/>
</dbReference>
<evidence type="ECO:0000256" key="2">
    <source>
        <dbReference type="PROSITE-ProRule" id="PRU00277"/>
    </source>
</evidence>
<gene>
    <name evidence="4" type="primary">FKBP10</name>
</gene>
<dbReference type="GO" id="GO:0005783">
    <property type="term" value="C:endoplasmic reticulum"/>
    <property type="evidence" value="ECO:0007669"/>
    <property type="project" value="TreeGrafter"/>
</dbReference>
<sequence>MTSCWWTFITRRITSPLKTRWCQTVLVFDLHIIDFHNPSDTVDIQITYRPEVCNDTTAVNDLGPLSLQLHPGGRHTNLQDAVLGADKVIDGLDEGLRGMCVGEKRLVTVPPHLGHGEKGVFSMDSNISIFYGLYVEQT</sequence>
<dbReference type="Pfam" id="PF00254">
    <property type="entry name" value="FKBP_C"/>
    <property type="match status" value="1"/>
</dbReference>
<dbReference type="PANTHER" id="PTHR46046">
    <property type="entry name" value="PEPTIDYLPROLYL ISOMERASE"/>
    <property type="match status" value="1"/>
</dbReference>
<evidence type="ECO:0000256" key="1">
    <source>
        <dbReference type="ARBA" id="ARBA00022737"/>
    </source>
</evidence>